<evidence type="ECO:0000256" key="5">
    <source>
        <dbReference type="ARBA" id="ARBA00022989"/>
    </source>
</evidence>
<dbReference type="VEuPathDB" id="FungiDB:M747DRAFT_232575"/>
<dbReference type="SUPFAM" id="SSF53448">
    <property type="entry name" value="Nucleotide-diphospho-sugar transferases"/>
    <property type="match status" value="1"/>
</dbReference>
<feature type="transmembrane region" description="Helical" evidence="7">
    <location>
        <begin position="956"/>
        <end position="978"/>
    </location>
</feature>
<proteinExistence type="predicted"/>
<dbReference type="Gene3D" id="3.90.640.10">
    <property type="entry name" value="Actin, Chain A, domain 4"/>
    <property type="match status" value="1"/>
</dbReference>
<evidence type="ECO:0000313" key="9">
    <source>
        <dbReference type="Proteomes" id="UP000197666"/>
    </source>
</evidence>
<keyword evidence="2" id="KW-0328">Glycosyltransferase</keyword>
<evidence type="ECO:0000256" key="4">
    <source>
        <dbReference type="ARBA" id="ARBA00022692"/>
    </source>
</evidence>
<dbReference type="Gene3D" id="3.90.550.10">
    <property type="entry name" value="Spore Coat Polysaccharide Biosynthesis Protein SpsA, Chain A"/>
    <property type="match status" value="1"/>
</dbReference>
<dbReference type="InterPro" id="IPR029044">
    <property type="entry name" value="Nucleotide-diphossugar_trans"/>
</dbReference>
<reference evidence="9" key="1">
    <citation type="submission" date="2018-10" db="EMBL/GenBank/DDBJ databases">
        <title>FDA dAtabase for Regulatory Grade micrObial Sequences (FDA-ARGOS): Supporting development and validation of Infectious Disease Dx tests.</title>
        <authorList>
            <person name="Kerrigan L."/>
            <person name="Tallon L."/>
            <person name="Sadzewicz L."/>
            <person name="Sengamalay N."/>
            <person name="Ott S."/>
            <person name="Godinez A."/>
            <person name="Nagaraj S."/>
            <person name="Vavikolanu K."/>
            <person name="Nadendla S."/>
            <person name="George J."/>
            <person name="Sichtig H."/>
        </authorList>
    </citation>
    <scope>NUCLEOTIDE SEQUENCE [LARGE SCALE GENOMIC DNA]</scope>
    <source>
        <strain evidence="9">FDAARGOS_311</strain>
    </source>
</reference>
<accession>A0A505HMR2</accession>
<keyword evidence="5 7" id="KW-1133">Transmembrane helix</keyword>
<dbReference type="Proteomes" id="UP000197666">
    <property type="component" value="Unassembled WGS sequence"/>
</dbReference>
<dbReference type="AlphaFoldDB" id="A0A505HMR2"/>
<feature type="transmembrane region" description="Helical" evidence="7">
    <location>
        <begin position="862"/>
        <end position="884"/>
    </location>
</feature>
<dbReference type="EMBL" id="NKJJ02000013">
    <property type="protein sequence ID" value="TPR01018.1"/>
    <property type="molecule type" value="Genomic_DNA"/>
</dbReference>
<comment type="subcellular location">
    <subcellularLocation>
        <location evidence="1">Membrane</location>
        <topology evidence="1">Multi-pass membrane protein</topology>
    </subcellularLocation>
</comment>
<sequence length="1060" mass="118470">MPLRVAEDGKIMVGVSYALRGLGVRGGEDDEYLIEKWPVNNSSEITTTKVPTILQHDPVRWGAQVIADTENCSSLFKPLLEPNFDRDNHPYAFWNSTVGHGGFSLPADKTATDVIKDYLEFVWMYSKRIISDNTRKGLDYHPVHYTITVPGIWARETRKALEQIVKAAGLATKASDILTMIPEPIAAAVDVFRKKANTFRGDDVMLVCDIGGGTIDVGSVLIRQTVFGRYIRQLEPTRGNLGMLSVEAAFYRTMVSRFGNAFIDQDAKFIGPSSALIRGFRNCFEKFVPENLEERGWAYRLPFRPVLSTNNPEYYDRRKKEIILSARDIQVFLDPVVDMAHVYLVGGGAENAYILRSVQRRIKNEHALDVYTPDQPQLAVVNGAGVYGLDDVLSIHRCPQSIGFECVQQYDADRHGQPRPGLLTRDPVDGREIVTEAAIWVFDMTALDLQGLHLTVVSVAPLRQMLSKLLYDIQELPPDHRVVAGQRHRRLLYYVAHLASWTSNLYLVLRLALCFSAVQQNWRAWLTLLVETVLAIIWRHDQLLTMLGGSASESQPRKRLRLHGTDDLPQVDILVPCCGEPVDVILDTVRAACTMDYPVSSFRVRVLDDGASTELESAVAALRTEWPHLFYHTRGRQSGKVFAKAGNMNYALFTLQEKAPPEFCAIFDADSIPMPHFLRATLPHLLQTPEAVLLTTRQYFYNLPSGDPLSQSRLHFYTCENAELDRRGLAQDAGSGALFRRQAIIDAGGYPTYSFSEDWQLSLVLKGLGHRTIQVQEPLQFGLVPTSLDGHIAQRNRWHIGHSQQLRVLMPPTNKTLPRSLQWSIAQNGVFIMAGGLGCLISFAMVPLLLASGQLVPDISPLLAKAQFLLAVLHIALTWAYGLLQSAHTGFESFPFSRFENIWLAGAHMHAVARFHLLASRPKGSFVTGSSANSWNRSATPTSFQKLYHNLWHNGIAYSIVVLLATIASIVYSIYTAITTTDDRLLSRLLTTIAWPPMLHICYLSIVSYWAPVSYLLNPPRYPERKAGLALSETGVVLPSPEVQQAAMVLGKAPVGFYRQ</sequence>
<dbReference type="SUPFAM" id="SSF53067">
    <property type="entry name" value="Actin-like ATPase domain"/>
    <property type="match status" value="2"/>
</dbReference>
<dbReference type="VEuPathDB" id="FungiDB:ASPNIDRAFT2_1125597"/>
<dbReference type="Pfam" id="PF13641">
    <property type="entry name" value="Glyco_tranf_2_3"/>
    <property type="match status" value="1"/>
</dbReference>
<evidence type="ECO:0000256" key="2">
    <source>
        <dbReference type="ARBA" id="ARBA00022676"/>
    </source>
</evidence>
<keyword evidence="3" id="KW-0808">Transferase</keyword>
<keyword evidence="4 7" id="KW-0812">Transmembrane</keyword>
<comment type="caution">
    <text evidence="8">The sequence shown here is derived from an EMBL/GenBank/DDBJ whole genome shotgun (WGS) entry which is preliminary data.</text>
</comment>
<dbReference type="VEuPathDB" id="FungiDB:An03g05740"/>
<dbReference type="InterPro" id="IPR039261">
    <property type="entry name" value="FNR_nucleotide-bd"/>
</dbReference>
<dbReference type="SUPFAM" id="SSF52343">
    <property type="entry name" value="Ferredoxin reductase-like, C-terminal NADP-linked domain"/>
    <property type="match status" value="1"/>
</dbReference>
<dbReference type="GO" id="GO:0016020">
    <property type="term" value="C:membrane"/>
    <property type="evidence" value="ECO:0007669"/>
    <property type="project" value="UniProtKB-SubCell"/>
</dbReference>
<dbReference type="CDD" id="cd06421">
    <property type="entry name" value="CESA_CelA_like"/>
    <property type="match status" value="1"/>
</dbReference>
<protein>
    <submittedName>
        <fullName evidence="8">Tannase and feruloyl esterase family protein</fullName>
    </submittedName>
</protein>
<dbReference type="VEuPathDB" id="FungiDB:An03g05720"/>
<dbReference type="VEuPathDB" id="FungiDB:ASPNIDRAFT2_1153551"/>
<dbReference type="CDD" id="cd10170">
    <property type="entry name" value="ASKHA_NBD_HSP70"/>
    <property type="match status" value="1"/>
</dbReference>
<evidence type="ECO:0000256" key="3">
    <source>
        <dbReference type="ARBA" id="ARBA00022679"/>
    </source>
</evidence>
<evidence type="ECO:0000256" key="7">
    <source>
        <dbReference type="SAM" id="Phobius"/>
    </source>
</evidence>
<dbReference type="PANTHER" id="PTHR43867">
    <property type="entry name" value="CELLULOSE SYNTHASE CATALYTIC SUBUNIT A [UDP-FORMING]"/>
    <property type="match status" value="1"/>
</dbReference>
<feature type="transmembrane region" description="Helical" evidence="7">
    <location>
        <begin position="829"/>
        <end position="850"/>
    </location>
</feature>
<dbReference type="GO" id="GO:0016757">
    <property type="term" value="F:glycosyltransferase activity"/>
    <property type="evidence" value="ECO:0007669"/>
    <property type="project" value="UniProtKB-KW"/>
</dbReference>
<evidence type="ECO:0000256" key="1">
    <source>
        <dbReference type="ARBA" id="ARBA00004141"/>
    </source>
</evidence>
<dbReference type="VEuPathDB" id="FungiDB:ATCC64974_75320"/>
<evidence type="ECO:0000256" key="6">
    <source>
        <dbReference type="ARBA" id="ARBA00023136"/>
    </source>
</evidence>
<name>A0A505HMR2_ASPNG</name>
<gene>
    <name evidence="8" type="ORF">CAN33_0037200</name>
</gene>
<dbReference type="VEuPathDB" id="FungiDB:ATCC64974_75330"/>
<dbReference type="PANTHER" id="PTHR43867:SF7">
    <property type="entry name" value="CELLULOSE SYNTHASE (EUROFUNG)"/>
    <property type="match status" value="1"/>
</dbReference>
<dbReference type="Gene3D" id="3.30.420.40">
    <property type="match status" value="2"/>
</dbReference>
<dbReference type="VEuPathDB" id="FungiDB:M747DRAFT_276220"/>
<organism evidence="8 9">
    <name type="scientific">Aspergillus niger</name>
    <dbReference type="NCBI Taxonomy" id="5061"/>
    <lineage>
        <taxon>Eukaryota</taxon>
        <taxon>Fungi</taxon>
        <taxon>Dikarya</taxon>
        <taxon>Ascomycota</taxon>
        <taxon>Pezizomycotina</taxon>
        <taxon>Eurotiomycetes</taxon>
        <taxon>Eurotiomycetidae</taxon>
        <taxon>Eurotiales</taxon>
        <taxon>Aspergillaceae</taxon>
        <taxon>Aspergillus</taxon>
        <taxon>Aspergillus subgen. Circumdati</taxon>
    </lineage>
</organism>
<evidence type="ECO:0000313" key="8">
    <source>
        <dbReference type="EMBL" id="TPR01018.1"/>
    </source>
</evidence>
<keyword evidence="6 7" id="KW-0472">Membrane</keyword>
<dbReference type="InterPro" id="IPR043129">
    <property type="entry name" value="ATPase_NBD"/>
</dbReference>
<dbReference type="InterPro" id="IPR050321">
    <property type="entry name" value="Glycosyltr_2/OpgH_subfam"/>
</dbReference>